<dbReference type="Proteomes" id="UP000216943">
    <property type="component" value="Unassembled WGS sequence"/>
</dbReference>
<keyword evidence="1" id="KW-0596">Phosphopantetheine</keyword>
<evidence type="ECO:0000313" key="7">
    <source>
        <dbReference type="Proteomes" id="UP000217033"/>
    </source>
</evidence>
<dbReference type="RefSeq" id="WP_084231901.1">
    <property type="nucleotide sequence ID" value="NZ_CP166874.1"/>
</dbReference>
<dbReference type="OrthoDB" id="400572at2"/>
<dbReference type="PROSITE" id="PS00012">
    <property type="entry name" value="PHOSPHOPANTETHEINE"/>
    <property type="match status" value="1"/>
</dbReference>
<evidence type="ECO:0000313" key="6">
    <source>
        <dbReference type="Proteomes" id="UP000216943"/>
    </source>
</evidence>
<dbReference type="EMBL" id="NQNY01000002">
    <property type="protein sequence ID" value="PAK21706.1"/>
    <property type="molecule type" value="Genomic_DNA"/>
</dbReference>
<sequence length="76" mass="8745">MDVKKEIISRLDRMSKTKPTEDSNIFELGIDSLDLVHSISNLEDVFEIEITDTELVQLQKVSDIVALVERKIDEKK</sequence>
<reference evidence="5" key="2">
    <citation type="submission" date="2017-08" db="EMBL/GenBank/DDBJ databases">
        <authorList>
            <person name="de Groot N.N."/>
        </authorList>
    </citation>
    <scope>NUCLEOTIDE SEQUENCE [LARGE SCALE GENOMIC DNA]</scope>
    <source>
        <strain evidence="5">723</strain>
    </source>
</reference>
<evidence type="ECO:0000259" key="3">
    <source>
        <dbReference type="PROSITE" id="PS50075"/>
    </source>
</evidence>
<reference evidence="6 7" key="1">
    <citation type="submission" date="2017-08" db="EMBL/GenBank/DDBJ databases">
        <authorList>
            <person name="Alvarez-Ponce D."/>
            <person name="Weitzman C.L."/>
            <person name="Tillett R.L."/>
            <person name="Sandmeier F.C."/>
            <person name="Tracy C.R."/>
        </authorList>
    </citation>
    <scope>NUCLEOTIDE SEQUENCE [LARGE SCALE GENOMIC DNA]</scope>
    <source>
        <strain evidence="6">723</strain>
        <strain evidence="4 7">PS6</strain>
    </source>
</reference>
<feature type="domain" description="Carrier" evidence="3">
    <location>
        <begin position="1"/>
        <end position="72"/>
    </location>
</feature>
<protein>
    <submittedName>
        <fullName evidence="5">Acyl carrier protein</fullName>
    </submittedName>
</protein>
<keyword evidence="7" id="KW-1185">Reference proteome</keyword>
<gene>
    <name evidence="4" type="ORF">CJF60_01460</name>
    <name evidence="5" type="ORF">CJJ23_01045</name>
</gene>
<dbReference type="EMBL" id="NQMN01000001">
    <property type="protein sequence ID" value="PAF55339.1"/>
    <property type="molecule type" value="Genomic_DNA"/>
</dbReference>
<name>A0A1W1WVY3_9BACT</name>
<proteinExistence type="predicted"/>
<dbReference type="AlphaFoldDB" id="A0A1W1WVY3"/>
<dbReference type="InterPro" id="IPR036736">
    <property type="entry name" value="ACP-like_sf"/>
</dbReference>
<organism evidence="5 6">
    <name type="scientific">Mycoplasmopsis agassizii</name>
    <dbReference type="NCBI Taxonomy" id="33922"/>
    <lineage>
        <taxon>Bacteria</taxon>
        <taxon>Bacillati</taxon>
        <taxon>Mycoplasmatota</taxon>
        <taxon>Mycoplasmoidales</taxon>
        <taxon>Metamycoplasmataceae</taxon>
        <taxon>Mycoplasmopsis</taxon>
    </lineage>
</organism>
<dbReference type="PROSITE" id="PS50075">
    <property type="entry name" value="CARRIER"/>
    <property type="match status" value="1"/>
</dbReference>
<dbReference type="Gene3D" id="1.10.1200.10">
    <property type="entry name" value="ACP-like"/>
    <property type="match status" value="1"/>
</dbReference>
<accession>A0A1W1WVY3</accession>
<keyword evidence="2" id="KW-0597">Phosphoprotein</keyword>
<dbReference type="STRING" id="33922.SAMN02745179_00109"/>
<evidence type="ECO:0000313" key="4">
    <source>
        <dbReference type="EMBL" id="PAF55339.1"/>
    </source>
</evidence>
<dbReference type="SUPFAM" id="SSF47336">
    <property type="entry name" value="ACP-like"/>
    <property type="match status" value="1"/>
</dbReference>
<evidence type="ECO:0000256" key="1">
    <source>
        <dbReference type="ARBA" id="ARBA00022450"/>
    </source>
</evidence>
<dbReference type="Proteomes" id="UP000217033">
    <property type="component" value="Unassembled WGS sequence"/>
</dbReference>
<evidence type="ECO:0000313" key="5">
    <source>
        <dbReference type="EMBL" id="PAK21706.1"/>
    </source>
</evidence>
<dbReference type="Pfam" id="PF00550">
    <property type="entry name" value="PP-binding"/>
    <property type="match status" value="1"/>
</dbReference>
<comment type="caution">
    <text evidence="5">The sequence shown here is derived from an EMBL/GenBank/DDBJ whole genome shotgun (WGS) entry which is preliminary data.</text>
</comment>
<evidence type="ECO:0000256" key="2">
    <source>
        <dbReference type="ARBA" id="ARBA00022553"/>
    </source>
</evidence>
<dbReference type="InterPro" id="IPR009081">
    <property type="entry name" value="PP-bd_ACP"/>
</dbReference>
<dbReference type="InterPro" id="IPR006162">
    <property type="entry name" value="Ppantetheine_attach_site"/>
</dbReference>